<dbReference type="InterPro" id="IPR011990">
    <property type="entry name" value="TPR-like_helical_dom_sf"/>
</dbReference>
<dbReference type="Proteomes" id="UP000653305">
    <property type="component" value="Unassembled WGS sequence"/>
</dbReference>
<gene>
    <name evidence="5" type="ORF">PHJA_002724200</name>
</gene>
<keyword evidence="6" id="KW-1185">Reference proteome</keyword>
<dbReference type="Pfam" id="PF01535">
    <property type="entry name" value="PPR"/>
    <property type="match status" value="4"/>
</dbReference>
<dbReference type="InterPro" id="IPR002885">
    <property type="entry name" value="PPR_rpt"/>
</dbReference>
<name>A0A830D0X4_9LAMI</name>
<evidence type="ECO:0000256" key="2">
    <source>
        <dbReference type="ARBA" id="ARBA00022737"/>
    </source>
</evidence>
<proteinExistence type="inferred from homology"/>
<dbReference type="GO" id="GO:0008270">
    <property type="term" value="F:zinc ion binding"/>
    <property type="evidence" value="ECO:0007669"/>
    <property type="project" value="InterPro"/>
</dbReference>
<dbReference type="AlphaFoldDB" id="A0A830D0X4"/>
<dbReference type="PANTHER" id="PTHR47926">
    <property type="entry name" value="PENTATRICOPEPTIDE REPEAT-CONTAINING PROTEIN"/>
    <property type="match status" value="1"/>
</dbReference>
<dbReference type="Pfam" id="PF20431">
    <property type="entry name" value="E_motif"/>
    <property type="match status" value="1"/>
</dbReference>
<reference evidence="5" key="1">
    <citation type="submission" date="2020-07" db="EMBL/GenBank/DDBJ databases">
        <title>Ethylene signaling mediates host invasion by parasitic plants.</title>
        <authorList>
            <person name="Yoshida S."/>
        </authorList>
    </citation>
    <scope>NUCLEOTIDE SEQUENCE</scope>
    <source>
        <strain evidence="5">Okayama</strain>
    </source>
</reference>
<dbReference type="PANTHER" id="PTHR47926:SF382">
    <property type="entry name" value="PENTACOTRIPEPTIDE-REPEAT REGION OF PRORP DOMAIN-CONTAINING PROTEIN"/>
    <property type="match status" value="1"/>
</dbReference>
<dbReference type="OrthoDB" id="1894072at2759"/>
<dbReference type="InterPro" id="IPR032867">
    <property type="entry name" value="DYW_dom"/>
</dbReference>
<dbReference type="NCBIfam" id="TIGR00756">
    <property type="entry name" value="PPR"/>
    <property type="match status" value="2"/>
</dbReference>
<dbReference type="InterPro" id="IPR046848">
    <property type="entry name" value="E_motif"/>
</dbReference>
<protein>
    <submittedName>
        <fullName evidence="5">Pentatricopeptide repeat-containing protein at1g71420</fullName>
    </submittedName>
</protein>
<accession>A0A830D0X4</accession>
<dbReference type="GO" id="GO:0009451">
    <property type="term" value="P:RNA modification"/>
    <property type="evidence" value="ECO:0007669"/>
    <property type="project" value="InterPro"/>
</dbReference>
<dbReference type="Gene3D" id="1.25.40.10">
    <property type="entry name" value="Tetratricopeptide repeat domain"/>
    <property type="match status" value="2"/>
</dbReference>
<evidence type="ECO:0000313" key="5">
    <source>
        <dbReference type="EMBL" id="GFQ05801.1"/>
    </source>
</evidence>
<dbReference type="Pfam" id="PF14432">
    <property type="entry name" value="DYW_deaminase"/>
    <property type="match status" value="1"/>
</dbReference>
<comment type="caution">
    <text evidence="5">The sequence shown here is derived from an EMBL/GenBank/DDBJ whole genome shotgun (WGS) entry which is preliminary data.</text>
</comment>
<evidence type="ECO:0000259" key="4">
    <source>
        <dbReference type="Pfam" id="PF14432"/>
    </source>
</evidence>
<evidence type="ECO:0000256" key="3">
    <source>
        <dbReference type="PROSITE-ProRule" id="PRU00708"/>
    </source>
</evidence>
<dbReference type="Pfam" id="PF13812">
    <property type="entry name" value="PPR_3"/>
    <property type="match status" value="1"/>
</dbReference>
<evidence type="ECO:0000256" key="1">
    <source>
        <dbReference type="ARBA" id="ARBA00006643"/>
    </source>
</evidence>
<keyword evidence="2" id="KW-0677">Repeat</keyword>
<feature type="repeat" description="PPR" evidence="3">
    <location>
        <begin position="121"/>
        <end position="155"/>
    </location>
</feature>
<evidence type="ECO:0000313" key="6">
    <source>
        <dbReference type="Proteomes" id="UP000653305"/>
    </source>
</evidence>
<dbReference type="GO" id="GO:0003723">
    <property type="term" value="F:RNA binding"/>
    <property type="evidence" value="ECO:0007669"/>
    <property type="project" value="InterPro"/>
</dbReference>
<dbReference type="EMBL" id="BMAC01001121">
    <property type="protein sequence ID" value="GFQ05801.1"/>
    <property type="molecule type" value="Genomic_DNA"/>
</dbReference>
<dbReference type="FunFam" id="1.25.40.10:FF:000366">
    <property type="entry name" value="Pentatricopeptide (PPR) repeat-containing protein"/>
    <property type="match status" value="1"/>
</dbReference>
<feature type="domain" description="DYW" evidence="4">
    <location>
        <begin position="364"/>
        <end position="457"/>
    </location>
</feature>
<dbReference type="FunFam" id="1.25.40.10:FF:000344">
    <property type="entry name" value="Pentatricopeptide repeat-containing protein"/>
    <property type="match status" value="1"/>
</dbReference>
<organism evidence="5 6">
    <name type="scientific">Phtheirospermum japonicum</name>
    <dbReference type="NCBI Taxonomy" id="374723"/>
    <lineage>
        <taxon>Eukaryota</taxon>
        <taxon>Viridiplantae</taxon>
        <taxon>Streptophyta</taxon>
        <taxon>Embryophyta</taxon>
        <taxon>Tracheophyta</taxon>
        <taxon>Spermatophyta</taxon>
        <taxon>Magnoliopsida</taxon>
        <taxon>eudicotyledons</taxon>
        <taxon>Gunneridae</taxon>
        <taxon>Pentapetalae</taxon>
        <taxon>asterids</taxon>
        <taxon>lamiids</taxon>
        <taxon>Lamiales</taxon>
        <taxon>Orobanchaceae</taxon>
        <taxon>Orobanchaceae incertae sedis</taxon>
        <taxon>Phtheirospermum</taxon>
    </lineage>
</organism>
<dbReference type="InterPro" id="IPR046960">
    <property type="entry name" value="PPR_At4g14850-like_plant"/>
</dbReference>
<comment type="similarity">
    <text evidence="1">Belongs to the PPR family. PCMP-H subfamily.</text>
</comment>
<sequence>MCFLQLHCSGIKTGLSLDVGVATALIKGYSILAREFNACRKLFLETNGNGRDVVLWTGIMTVSAEWEPQQALVLFNQMRRDDLRPDRYVFSAILKACANLVTERAVSSVHCRVIVAGFVNVLELSNVLVHAYARCGLIHNAERVFDEMPERDIVSWNSMLKAYAVHGKAEAALSFFRRINVSPDETTLVAVLTSCSHSGMVKEGITIFESMENKYGIVPKLDHYACMVDILGRAGHLSEAEKIIRRMPMEPDHVIWSAFLGACRKHGDTKLAEFASSKLKELDPENSLGYVLISNIYCSGNNFDEGGFIRTEMNKIGVKKEPGLSWTEIRNRMHEFASGGQRHPRIKEIRENMEVLLRQLKKIGYVPKTSLVLFDVEEEHKEEQLYHHSEKLALVFALMNAGGSNRVIKIIKNIRICLDCHNFMRLATKLVRKTIVVRDANRFHHFKEGDCSCNDYW</sequence>
<dbReference type="PROSITE" id="PS51375">
    <property type="entry name" value="PPR"/>
    <property type="match status" value="1"/>
</dbReference>